<keyword evidence="2" id="KW-1185">Reference proteome</keyword>
<comment type="caution">
    <text evidence="1">The sequence shown here is derived from an EMBL/GenBank/DDBJ whole genome shotgun (WGS) entry which is preliminary data.</text>
</comment>
<dbReference type="EMBL" id="JADPUN010000422">
    <property type="protein sequence ID" value="MBF9135165.1"/>
    <property type="molecule type" value="Genomic_DNA"/>
</dbReference>
<evidence type="ECO:0000313" key="1">
    <source>
        <dbReference type="EMBL" id="MBF9135165.1"/>
    </source>
</evidence>
<gene>
    <name evidence="1" type="ORF">I0C86_40515</name>
</gene>
<reference evidence="1 2" key="1">
    <citation type="submission" date="2020-11" db="EMBL/GenBank/DDBJ databases">
        <title>A novel isolate from a Black sea contaminated sediment with potential to produce alkanes: Plantactinospora alkalitolerans sp. nov.</title>
        <authorList>
            <person name="Carro L."/>
            <person name="Veyisoglu A."/>
            <person name="Guven K."/>
            <person name="Schumann P."/>
            <person name="Klenk H.-P."/>
            <person name="Sahin N."/>
        </authorList>
    </citation>
    <scope>NUCLEOTIDE SEQUENCE [LARGE SCALE GENOMIC DNA]</scope>
    <source>
        <strain evidence="1 2">S1510</strain>
    </source>
</reference>
<sequence length="88" mass="9597">MSLGDFTARVAAKYPDCAIEQVATVLQVDQESDDSYVALVRQPDNSVQLITTVYGLPSSYSREELEGARRQHEEALASIDAVLARVPA</sequence>
<accession>A0ABS0H9Q3</accession>
<evidence type="ECO:0000313" key="2">
    <source>
        <dbReference type="Proteomes" id="UP000638560"/>
    </source>
</evidence>
<protein>
    <submittedName>
        <fullName evidence="1">Uncharacterized protein</fullName>
    </submittedName>
</protein>
<dbReference type="RefSeq" id="WP_196206626.1">
    <property type="nucleotide sequence ID" value="NZ_JADPUN010000422.1"/>
</dbReference>
<name>A0ABS0H9Q3_9ACTN</name>
<organism evidence="1 2">
    <name type="scientific">Plantactinospora alkalitolerans</name>
    <dbReference type="NCBI Taxonomy" id="2789879"/>
    <lineage>
        <taxon>Bacteria</taxon>
        <taxon>Bacillati</taxon>
        <taxon>Actinomycetota</taxon>
        <taxon>Actinomycetes</taxon>
        <taxon>Micromonosporales</taxon>
        <taxon>Micromonosporaceae</taxon>
        <taxon>Plantactinospora</taxon>
    </lineage>
</organism>
<proteinExistence type="predicted"/>
<dbReference type="Proteomes" id="UP000638560">
    <property type="component" value="Unassembled WGS sequence"/>
</dbReference>